<evidence type="ECO:0000313" key="3">
    <source>
        <dbReference type="Proteomes" id="UP000199546"/>
    </source>
</evidence>
<dbReference type="EMBL" id="FPBA01000011">
    <property type="protein sequence ID" value="SFT79893.1"/>
    <property type="molecule type" value="Genomic_DNA"/>
</dbReference>
<proteinExistence type="predicted"/>
<sequence>MSKDHPAPRRSQARGGTLQGGRIPARGLLFDNDGVLVDSDAAVVTSWSRWAVEHDLDPTGVLAVVHGRRAADTVADLVTGPRRAEAAALIDRYELEDAGTVPAVAGAADLLASLPQDVWAVVTSGTPALATARLRAAGLPLPGAMVTGHDVRTGKPDPEGYLLGARLLGLRPEDTVVLEDAPAGIAAGRAAGARVVGVGERAVGTGADVVVRDLTGLRWDDGVLTVAAGSVLPDG</sequence>
<dbReference type="PANTHER" id="PTHR43481">
    <property type="entry name" value="FRUCTOSE-1-PHOSPHATE PHOSPHATASE"/>
    <property type="match status" value="1"/>
</dbReference>
<dbReference type="InterPro" id="IPR036412">
    <property type="entry name" value="HAD-like_sf"/>
</dbReference>
<dbReference type="Proteomes" id="UP000199546">
    <property type="component" value="Unassembled WGS sequence"/>
</dbReference>
<dbReference type="InterPro" id="IPR051806">
    <property type="entry name" value="HAD-like_SPP"/>
</dbReference>
<dbReference type="SFLD" id="SFLDG01129">
    <property type="entry name" value="C1.5:_HAD__Beta-PGM__Phosphata"/>
    <property type="match status" value="1"/>
</dbReference>
<dbReference type="PANTHER" id="PTHR43481:SF4">
    <property type="entry name" value="GLYCEROL-1-PHOSPHATE PHOSPHOHYDROLASE 1-RELATED"/>
    <property type="match status" value="1"/>
</dbReference>
<dbReference type="AlphaFoldDB" id="A0A1I7AYD0"/>
<dbReference type="NCBIfam" id="TIGR01509">
    <property type="entry name" value="HAD-SF-IA-v3"/>
    <property type="match status" value="1"/>
</dbReference>
<dbReference type="Gene3D" id="1.10.150.240">
    <property type="entry name" value="Putative phosphatase, domain 2"/>
    <property type="match status" value="1"/>
</dbReference>
<dbReference type="SUPFAM" id="SSF56784">
    <property type="entry name" value="HAD-like"/>
    <property type="match status" value="1"/>
</dbReference>
<reference evidence="3" key="1">
    <citation type="submission" date="2016-10" db="EMBL/GenBank/DDBJ databases">
        <authorList>
            <person name="Varghese N."/>
            <person name="Submissions S."/>
        </authorList>
    </citation>
    <scope>NUCLEOTIDE SEQUENCE [LARGE SCALE GENOMIC DNA]</scope>
    <source>
        <strain evidence="3">DSM 46136</strain>
    </source>
</reference>
<dbReference type="RefSeq" id="WP_217644739.1">
    <property type="nucleotide sequence ID" value="NZ_FPBA01000011.1"/>
</dbReference>
<feature type="region of interest" description="Disordered" evidence="1">
    <location>
        <begin position="1"/>
        <end position="20"/>
    </location>
</feature>
<dbReference type="Pfam" id="PF00702">
    <property type="entry name" value="Hydrolase"/>
    <property type="match status" value="1"/>
</dbReference>
<protein>
    <submittedName>
        <fullName evidence="2">Sugar-phosphatase</fullName>
    </submittedName>
</protein>
<organism evidence="2 3">
    <name type="scientific">Geodermatophilus amargosae</name>
    <dbReference type="NCBI Taxonomy" id="1296565"/>
    <lineage>
        <taxon>Bacteria</taxon>
        <taxon>Bacillati</taxon>
        <taxon>Actinomycetota</taxon>
        <taxon>Actinomycetes</taxon>
        <taxon>Geodermatophilales</taxon>
        <taxon>Geodermatophilaceae</taxon>
        <taxon>Geodermatophilus</taxon>
    </lineage>
</organism>
<evidence type="ECO:0000313" key="2">
    <source>
        <dbReference type="EMBL" id="SFT79893.1"/>
    </source>
</evidence>
<name>A0A1I7AYD0_9ACTN</name>
<dbReference type="Gene3D" id="3.40.50.1000">
    <property type="entry name" value="HAD superfamily/HAD-like"/>
    <property type="match status" value="1"/>
</dbReference>
<accession>A0A1I7AYD0</accession>
<dbReference type="GO" id="GO:0050308">
    <property type="term" value="F:sugar-phosphatase activity"/>
    <property type="evidence" value="ECO:0007669"/>
    <property type="project" value="TreeGrafter"/>
</dbReference>
<evidence type="ECO:0000256" key="1">
    <source>
        <dbReference type="SAM" id="MobiDB-lite"/>
    </source>
</evidence>
<dbReference type="STRING" id="1296565.SAMN05660657_03142"/>
<dbReference type="InterPro" id="IPR023214">
    <property type="entry name" value="HAD_sf"/>
</dbReference>
<dbReference type="InterPro" id="IPR006439">
    <property type="entry name" value="HAD-SF_hydro_IA"/>
</dbReference>
<keyword evidence="3" id="KW-1185">Reference proteome</keyword>
<gene>
    <name evidence="2" type="ORF">SAMN05660657_03142</name>
</gene>
<dbReference type="InterPro" id="IPR023198">
    <property type="entry name" value="PGP-like_dom2"/>
</dbReference>
<dbReference type="SFLD" id="SFLDS00003">
    <property type="entry name" value="Haloacid_Dehalogenase"/>
    <property type="match status" value="1"/>
</dbReference>